<dbReference type="InterPro" id="IPR011990">
    <property type="entry name" value="TPR-like_helical_dom_sf"/>
</dbReference>
<feature type="repeat" description="PPR" evidence="2">
    <location>
        <begin position="365"/>
        <end position="399"/>
    </location>
</feature>
<keyword evidence="4" id="KW-0808">Transferase</keyword>
<dbReference type="PROSITE" id="PS51375">
    <property type="entry name" value="PPR"/>
    <property type="match status" value="13"/>
</dbReference>
<keyword evidence="4" id="KW-0489">Methyltransferase</keyword>
<dbReference type="Proteomes" id="UP000236161">
    <property type="component" value="Unassembled WGS sequence"/>
</dbReference>
<evidence type="ECO:0000256" key="2">
    <source>
        <dbReference type="PROSITE-ProRule" id="PRU00708"/>
    </source>
</evidence>
<dbReference type="GO" id="GO:0003729">
    <property type="term" value="F:mRNA binding"/>
    <property type="evidence" value="ECO:0007669"/>
    <property type="project" value="TreeGrafter"/>
</dbReference>
<reference evidence="4 5" key="1">
    <citation type="journal article" date="2017" name="Nature">
        <title>The Apostasia genome and the evolution of orchids.</title>
        <authorList>
            <person name="Zhang G.Q."/>
            <person name="Liu K.W."/>
            <person name="Li Z."/>
            <person name="Lohaus R."/>
            <person name="Hsiao Y.Y."/>
            <person name="Niu S.C."/>
            <person name="Wang J.Y."/>
            <person name="Lin Y.C."/>
            <person name="Xu Q."/>
            <person name="Chen L.J."/>
            <person name="Yoshida K."/>
            <person name="Fujiwara S."/>
            <person name="Wang Z.W."/>
            <person name="Zhang Y.Q."/>
            <person name="Mitsuda N."/>
            <person name="Wang M."/>
            <person name="Liu G.H."/>
            <person name="Pecoraro L."/>
            <person name="Huang H.X."/>
            <person name="Xiao X.J."/>
            <person name="Lin M."/>
            <person name="Wu X.Y."/>
            <person name="Wu W.L."/>
            <person name="Chen Y.Y."/>
            <person name="Chang S.B."/>
            <person name="Sakamoto S."/>
            <person name="Ohme-Takagi M."/>
            <person name="Yagi M."/>
            <person name="Zeng S.J."/>
            <person name="Shen C.Y."/>
            <person name="Yeh C.M."/>
            <person name="Luo Y.B."/>
            <person name="Tsai W.C."/>
            <person name="Van de Peer Y."/>
            <person name="Liu Z.J."/>
        </authorList>
    </citation>
    <scope>NUCLEOTIDE SEQUENCE [LARGE SCALE GENOMIC DNA]</scope>
    <source>
        <strain evidence="5">cv. Shenzhen</strain>
        <tissue evidence="4">Stem</tissue>
    </source>
</reference>
<protein>
    <submittedName>
        <fullName evidence="4">Pentatricopeptide repeat-containing protein</fullName>
        <ecNumber evidence="4">2.1.1.204</ecNumber>
    </submittedName>
</protein>
<feature type="repeat" description="PPR" evidence="2">
    <location>
        <begin position="500"/>
        <end position="534"/>
    </location>
</feature>
<evidence type="ECO:0000313" key="5">
    <source>
        <dbReference type="Proteomes" id="UP000236161"/>
    </source>
</evidence>
<evidence type="ECO:0000256" key="3">
    <source>
        <dbReference type="SAM" id="MobiDB-lite"/>
    </source>
</evidence>
<feature type="repeat" description="PPR" evidence="2">
    <location>
        <begin position="777"/>
        <end position="811"/>
    </location>
</feature>
<dbReference type="EMBL" id="KZ451951">
    <property type="protein sequence ID" value="PKA58554.1"/>
    <property type="molecule type" value="Genomic_DNA"/>
</dbReference>
<dbReference type="PANTHER" id="PTHR47932:SF63">
    <property type="entry name" value="OS08G0290000 PROTEIN"/>
    <property type="match status" value="1"/>
</dbReference>
<organism evidence="4 5">
    <name type="scientific">Apostasia shenzhenica</name>
    <dbReference type="NCBI Taxonomy" id="1088818"/>
    <lineage>
        <taxon>Eukaryota</taxon>
        <taxon>Viridiplantae</taxon>
        <taxon>Streptophyta</taxon>
        <taxon>Embryophyta</taxon>
        <taxon>Tracheophyta</taxon>
        <taxon>Spermatophyta</taxon>
        <taxon>Magnoliopsida</taxon>
        <taxon>Liliopsida</taxon>
        <taxon>Asparagales</taxon>
        <taxon>Orchidaceae</taxon>
        <taxon>Apostasioideae</taxon>
        <taxon>Apostasia</taxon>
    </lineage>
</organism>
<dbReference type="InterPro" id="IPR002885">
    <property type="entry name" value="PPR_rpt"/>
</dbReference>
<feature type="repeat" description="PPR" evidence="2">
    <location>
        <begin position="742"/>
        <end position="776"/>
    </location>
</feature>
<dbReference type="NCBIfam" id="TIGR00756">
    <property type="entry name" value="PPR"/>
    <property type="match status" value="12"/>
</dbReference>
<feature type="repeat" description="PPR" evidence="2">
    <location>
        <begin position="225"/>
        <end position="259"/>
    </location>
</feature>
<dbReference type="PANTHER" id="PTHR47932">
    <property type="entry name" value="ATPASE EXPRESSION PROTEIN 3"/>
    <property type="match status" value="1"/>
</dbReference>
<evidence type="ECO:0000313" key="4">
    <source>
        <dbReference type="EMBL" id="PKA58554.1"/>
    </source>
</evidence>
<accession>A0A2I0ASN1</accession>
<dbReference type="Gene3D" id="1.25.40.10">
    <property type="entry name" value="Tetratricopeptide repeat domain"/>
    <property type="match status" value="7"/>
</dbReference>
<feature type="compositionally biased region" description="Low complexity" evidence="3">
    <location>
        <begin position="11"/>
        <end position="33"/>
    </location>
</feature>
<feature type="repeat" description="PPR" evidence="2">
    <location>
        <begin position="465"/>
        <end position="499"/>
    </location>
</feature>
<feature type="repeat" description="PPR" evidence="2">
    <location>
        <begin position="430"/>
        <end position="464"/>
    </location>
</feature>
<feature type="repeat" description="PPR" evidence="2">
    <location>
        <begin position="260"/>
        <end position="294"/>
    </location>
</feature>
<proteinExistence type="predicted"/>
<feature type="repeat" description="PPR" evidence="2">
    <location>
        <begin position="535"/>
        <end position="569"/>
    </location>
</feature>
<dbReference type="EC" id="2.1.1.204" evidence="4"/>
<feature type="repeat" description="PPR" evidence="2">
    <location>
        <begin position="330"/>
        <end position="364"/>
    </location>
</feature>
<gene>
    <name evidence="4" type="ORF">AXF42_Ash008841</name>
</gene>
<sequence>MKLSPQICTESFASSSSSSSSPHPFPSSSSTLSPQSLLKRCVRPSIRSLNIFLSFLLRKRKLSLLLETFAQISSNSIEIDSNTHFLVTHALLKSRRYEEAEQFILPAEKYDFVVRKSLWDSLIRGMCVGGGKPERALNLLQECVRTQGISPSPFTFRSLVLALSSQGRMEWAIEVLEIMSSERFAYPIDNFICSSIISGFSRIGKSELALRFYEGVQKSQEFYPNLMTYTAVIDALCREDRIEEASSIVWKMKKDGIVLDEVVYTSWICGYLRKGVLMEGLRKHKLMEENGVMPDVVSYTALIDGLCKEGHVEKVIGLLKCMEKCGFKPNLITYTAIIQGFCRRGKIEEAFFVLRKMEELNIAADEFLYSVLIDGLCIEGSLSKVFVLLEEMERKGVKAGPTTCNTVVNGLCKAGKTCTADEISRKYCGDNFTYSTLMHGYLKENDAHGVIETKKRLEQAGIPFDVVTANTLLKAFFVVDMVDDAYSFFQEMPQKGLVADPITYCTMVDGYCKRGLISMALEIFEEYRRTSELLNDVCHNCMIIGLCKVGNIEMATELFQELCENNLISSSVTYRKLMTIQFKKGNGEGVLKFITRMEKSHPGILSSICNDAIFFLCQKGCLAAAFEAYILMKMKGLTVRSKAFYVLLKFLIKSGNRLIIELLMCDYIKSCGVFEPRIVKVISSYLCKKNIDEAIRFLSDKSKSSISLSILTLVVSTLKEQNRVNDALQFLREAEENGIIADGIVYSIIVDGFCREGDLEKALDLCATMRNKGFCPQIATYNSVIHCLCCQGCLIDAFRIFDSFERNNVFPTIVTYVTLIDALCREGFLHDAKQLLLRMSRKGIAPTTRIYNSLINGYCCFGFFEEGIGLFTDLERNSLKPDGFTISSIVYGYCLKSDMQGALNFYHKYRDQEISPDFLGFLNLIKGLSTKGRMEEARGIIRDMLQYEAAAVLINKAGDDVLPYLKFACEEGRIQEVINILTDLGSDYFPPRWCKEGNNNLKKVKNWHFIDRFTADECKNATIHEGFETYYSIVASLCSKGELQKANSLVKAVASCSKANHRLSPMSL</sequence>
<dbReference type="GO" id="GO:0008168">
    <property type="term" value="F:methyltransferase activity"/>
    <property type="evidence" value="ECO:0007669"/>
    <property type="project" value="UniProtKB-KW"/>
</dbReference>
<dbReference type="Pfam" id="PF12854">
    <property type="entry name" value="PPR_1"/>
    <property type="match status" value="1"/>
</dbReference>
<feature type="region of interest" description="Disordered" evidence="3">
    <location>
        <begin position="1"/>
        <end position="33"/>
    </location>
</feature>
<dbReference type="AlphaFoldDB" id="A0A2I0ASN1"/>
<dbReference type="Pfam" id="PF01535">
    <property type="entry name" value="PPR"/>
    <property type="match status" value="5"/>
</dbReference>
<feature type="repeat" description="PPR" evidence="2">
    <location>
        <begin position="812"/>
        <end position="846"/>
    </location>
</feature>
<keyword evidence="5" id="KW-1185">Reference proteome</keyword>
<keyword evidence="1" id="KW-0677">Repeat</keyword>
<name>A0A2I0ASN1_9ASPA</name>
<dbReference type="STRING" id="1088818.A0A2I0ASN1"/>
<dbReference type="OrthoDB" id="185373at2759"/>
<feature type="repeat" description="PPR" evidence="2">
    <location>
        <begin position="295"/>
        <end position="329"/>
    </location>
</feature>
<dbReference type="GO" id="GO:0032259">
    <property type="term" value="P:methylation"/>
    <property type="evidence" value="ECO:0007669"/>
    <property type="project" value="UniProtKB-KW"/>
</dbReference>
<feature type="repeat" description="PPR" evidence="2">
    <location>
        <begin position="847"/>
        <end position="881"/>
    </location>
</feature>
<dbReference type="Pfam" id="PF13041">
    <property type="entry name" value="PPR_2"/>
    <property type="match status" value="6"/>
</dbReference>
<evidence type="ECO:0000256" key="1">
    <source>
        <dbReference type="ARBA" id="ARBA00022737"/>
    </source>
</evidence>